<protein>
    <recommendedName>
        <fullName evidence="6">Protein kinase domain-containing protein</fullName>
    </recommendedName>
</protein>
<dbReference type="InterPro" id="IPR011009">
    <property type="entry name" value="Kinase-like_dom_sf"/>
</dbReference>
<accession>A0ABQ6MMV4</accession>
<evidence type="ECO:0000313" key="7">
    <source>
        <dbReference type="EMBL" id="GMI28697.1"/>
    </source>
</evidence>
<proteinExistence type="predicted"/>
<dbReference type="PROSITE" id="PS00108">
    <property type="entry name" value="PROTEIN_KINASE_ST"/>
    <property type="match status" value="1"/>
</dbReference>
<evidence type="ECO:0000256" key="3">
    <source>
        <dbReference type="ARBA" id="ARBA00022741"/>
    </source>
</evidence>
<dbReference type="EMBL" id="BRYB01001565">
    <property type="protein sequence ID" value="GMI28697.1"/>
    <property type="molecule type" value="Genomic_DNA"/>
</dbReference>
<dbReference type="Gene3D" id="3.30.200.20">
    <property type="entry name" value="Phosphorylase Kinase, domain 1"/>
    <property type="match status" value="1"/>
</dbReference>
<keyword evidence="8" id="KW-1185">Reference proteome</keyword>
<dbReference type="InterPro" id="IPR008271">
    <property type="entry name" value="Ser/Thr_kinase_AS"/>
</dbReference>
<dbReference type="PANTHER" id="PTHR24355">
    <property type="entry name" value="G PROTEIN-COUPLED RECEPTOR KINASE/RIBOSOMAL PROTEIN S6 KINASE"/>
    <property type="match status" value="1"/>
</dbReference>
<keyword evidence="1" id="KW-0723">Serine/threonine-protein kinase</keyword>
<keyword evidence="2" id="KW-0808">Transferase</keyword>
<reference evidence="7 8" key="1">
    <citation type="journal article" date="2023" name="Commun. Biol.">
        <title>Genome analysis of Parmales, the sister group of diatoms, reveals the evolutionary specialization of diatoms from phago-mixotrophs to photoautotrophs.</title>
        <authorList>
            <person name="Ban H."/>
            <person name="Sato S."/>
            <person name="Yoshikawa S."/>
            <person name="Yamada K."/>
            <person name="Nakamura Y."/>
            <person name="Ichinomiya M."/>
            <person name="Sato N."/>
            <person name="Blanc-Mathieu R."/>
            <person name="Endo H."/>
            <person name="Kuwata A."/>
            <person name="Ogata H."/>
        </authorList>
    </citation>
    <scope>NUCLEOTIDE SEQUENCE [LARGE SCALE GENOMIC DNA]</scope>
</reference>
<evidence type="ECO:0000313" key="8">
    <source>
        <dbReference type="Proteomes" id="UP001165060"/>
    </source>
</evidence>
<dbReference type="SUPFAM" id="SSF56112">
    <property type="entry name" value="Protein kinase-like (PK-like)"/>
    <property type="match status" value="1"/>
</dbReference>
<evidence type="ECO:0000259" key="6">
    <source>
        <dbReference type="PROSITE" id="PS50011"/>
    </source>
</evidence>
<dbReference type="InterPro" id="IPR000719">
    <property type="entry name" value="Prot_kinase_dom"/>
</dbReference>
<sequence>MGNCASALAGGGIDEKVKKGTLDKTCFEEHRALGKGGFGTVLAVTKKFGPANEKDDFHAMKRLDKKRIVECRGMDVLVMSELHFMIEISDDHSKSSDFLMKLECAFQDKAHVYLVGSIMDGGDGLFVQNSFPGKKLPLDVARWLTASCLLGLDSLHNTHNLLHRDIKEENLLIDSTGYARVADFGMCDKMDEEGISHAHGGTLVYMSPESRDFSTRRAQRVTHDL</sequence>
<dbReference type="Gene3D" id="1.10.510.10">
    <property type="entry name" value="Transferase(Phosphotransferase) domain 1"/>
    <property type="match status" value="1"/>
</dbReference>
<organism evidence="7 8">
    <name type="scientific">Tetraparma gracilis</name>
    <dbReference type="NCBI Taxonomy" id="2962635"/>
    <lineage>
        <taxon>Eukaryota</taxon>
        <taxon>Sar</taxon>
        <taxon>Stramenopiles</taxon>
        <taxon>Ochrophyta</taxon>
        <taxon>Bolidophyceae</taxon>
        <taxon>Parmales</taxon>
        <taxon>Triparmaceae</taxon>
        <taxon>Tetraparma</taxon>
    </lineage>
</organism>
<evidence type="ECO:0000256" key="5">
    <source>
        <dbReference type="ARBA" id="ARBA00022840"/>
    </source>
</evidence>
<dbReference type="SMART" id="SM00220">
    <property type="entry name" value="S_TKc"/>
    <property type="match status" value="1"/>
</dbReference>
<evidence type="ECO:0000256" key="2">
    <source>
        <dbReference type="ARBA" id="ARBA00022679"/>
    </source>
</evidence>
<evidence type="ECO:0000256" key="4">
    <source>
        <dbReference type="ARBA" id="ARBA00022777"/>
    </source>
</evidence>
<feature type="domain" description="Protein kinase" evidence="6">
    <location>
        <begin position="27"/>
        <end position="225"/>
    </location>
</feature>
<evidence type="ECO:0000256" key="1">
    <source>
        <dbReference type="ARBA" id="ARBA00022527"/>
    </source>
</evidence>
<gene>
    <name evidence="7" type="ORF">TeGR_g1658</name>
</gene>
<keyword evidence="3" id="KW-0547">Nucleotide-binding</keyword>
<dbReference type="Proteomes" id="UP001165060">
    <property type="component" value="Unassembled WGS sequence"/>
</dbReference>
<keyword evidence="4" id="KW-0418">Kinase</keyword>
<dbReference type="Pfam" id="PF00069">
    <property type="entry name" value="Pkinase"/>
    <property type="match status" value="1"/>
</dbReference>
<comment type="caution">
    <text evidence="7">The sequence shown here is derived from an EMBL/GenBank/DDBJ whole genome shotgun (WGS) entry which is preliminary data.</text>
</comment>
<dbReference type="PANTHER" id="PTHR24355:SF18">
    <property type="entry name" value="G PROTEIN-COUPLED RECEPTOR KINASE"/>
    <property type="match status" value="1"/>
</dbReference>
<keyword evidence="5" id="KW-0067">ATP-binding</keyword>
<name>A0ABQ6MMV4_9STRA</name>
<dbReference type="PROSITE" id="PS50011">
    <property type="entry name" value="PROTEIN_KINASE_DOM"/>
    <property type="match status" value="1"/>
</dbReference>